<dbReference type="SUPFAM" id="SSF46548">
    <property type="entry name" value="alpha-helical ferredoxin"/>
    <property type="match status" value="1"/>
</dbReference>
<dbReference type="InterPro" id="IPR019554">
    <property type="entry name" value="Soluble_ligand-bd"/>
</dbReference>
<dbReference type="InterPro" id="IPR017896">
    <property type="entry name" value="4Fe4S_Fe-S-bd"/>
</dbReference>
<dbReference type="SUPFAM" id="SSF142019">
    <property type="entry name" value="Nqo1 FMN-binding domain-like"/>
    <property type="match status" value="1"/>
</dbReference>
<dbReference type="Gene3D" id="3.30.70.3270">
    <property type="match status" value="1"/>
</dbReference>
<dbReference type="InterPro" id="IPR026902">
    <property type="entry name" value="RnfC_N"/>
</dbReference>
<dbReference type="EMBL" id="LAZR01000379">
    <property type="protein sequence ID" value="KKN71645.1"/>
    <property type="molecule type" value="Genomic_DNA"/>
</dbReference>
<organism evidence="9">
    <name type="scientific">marine sediment metagenome</name>
    <dbReference type="NCBI Taxonomy" id="412755"/>
    <lineage>
        <taxon>unclassified sequences</taxon>
        <taxon>metagenomes</taxon>
        <taxon>ecological metagenomes</taxon>
    </lineage>
</organism>
<dbReference type="PROSITE" id="PS00198">
    <property type="entry name" value="4FE4S_FER_1"/>
    <property type="match status" value="1"/>
</dbReference>
<dbReference type="GO" id="GO:0046872">
    <property type="term" value="F:metal ion binding"/>
    <property type="evidence" value="ECO:0007669"/>
    <property type="project" value="UniProtKB-KW"/>
</dbReference>
<protein>
    <recommendedName>
        <fullName evidence="8">4Fe-4S ferredoxin-type domain-containing protein</fullName>
    </recommendedName>
</protein>
<dbReference type="Gene3D" id="3.40.50.11540">
    <property type="entry name" value="NADH-ubiquinone oxidoreductase 51kDa subunit"/>
    <property type="match status" value="1"/>
</dbReference>
<keyword evidence="2" id="KW-0004">4Fe-4S</keyword>
<keyword evidence="4" id="KW-0677">Repeat</keyword>
<keyword evidence="1" id="KW-0813">Transport</keyword>
<keyword evidence="7" id="KW-0411">Iron-sulfur</keyword>
<dbReference type="Pfam" id="PF12838">
    <property type="entry name" value="Fer4_7"/>
    <property type="match status" value="1"/>
</dbReference>
<dbReference type="GO" id="GO:0016020">
    <property type="term" value="C:membrane"/>
    <property type="evidence" value="ECO:0007669"/>
    <property type="project" value="InterPro"/>
</dbReference>
<dbReference type="GO" id="GO:0009055">
    <property type="term" value="F:electron transfer activity"/>
    <property type="evidence" value="ECO:0007669"/>
    <property type="project" value="InterPro"/>
</dbReference>
<dbReference type="Pfam" id="PF13375">
    <property type="entry name" value="RnfC_N"/>
    <property type="match status" value="1"/>
</dbReference>
<evidence type="ECO:0000256" key="6">
    <source>
        <dbReference type="ARBA" id="ARBA00023004"/>
    </source>
</evidence>
<dbReference type="Pfam" id="PF10531">
    <property type="entry name" value="SLBB"/>
    <property type="match status" value="1"/>
</dbReference>
<dbReference type="Pfam" id="PF01512">
    <property type="entry name" value="Complex1_51K"/>
    <property type="match status" value="1"/>
</dbReference>
<sequence length="451" mass="47412">MTVAAEGTAKLPAFQRGVHPPQGKVFSADMPIKSLPAPPQVFMAMLQHTGAPCEPTVKSKDEVALGDVVGDCDAFVSAPVHASISGTAAMASVATLPNGRHVRTVPIKANGEQRTGEAMIDDVLGGEWSTRGIDAIDPDQIVTATRDAGLVGLGGAAFPTHVKLTRNEKTPIDTLLVNGCECEPYLTADYRLMLEYPAPVLAGALLAAKAVGARDVLIAVEDNKPMAIDTLRRAVRGGEVRIVEMKTKYPMGGEKQTILSALGRRVPTGGLPLDIGVVVVNVGTAAALARAVLRGKPLTHRVVTVTGPGIHQPKNLLVPIGTPYRALIDFCDGLTESAGRIIAGGPMMGFTLANLDVPVTKGTSGVVVLTGREVRQAGETQCVRCGRCADVCPLNLVATKIALAARSKDWLLAKRYHMAACMECGCCAYACPAKIPLVQLIRMGKVQMPRE</sequence>
<name>A0A0F9SRM7_9ZZZZ</name>
<evidence type="ECO:0000256" key="7">
    <source>
        <dbReference type="ARBA" id="ARBA00023014"/>
    </source>
</evidence>
<keyword evidence="3" id="KW-0479">Metal-binding</keyword>
<accession>A0A0F9SRM7</accession>
<dbReference type="AlphaFoldDB" id="A0A0F9SRM7"/>
<dbReference type="InterPro" id="IPR011538">
    <property type="entry name" value="Nuo51_FMN-bd"/>
</dbReference>
<gene>
    <name evidence="9" type="ORF">LCGC14_0418730</name>
</gene>
<dbReference type="NCBIfam" id="TIGR01945">
    <property type="entry name" value="rnfC"/>
    <property type="match status" value="1"/>
</dbReference>
<evidence type="ECO:0000256" key="1">
    <source>
        <dbReference type="ARBA" id="ARBA00022448"/>
    </source>
</evidence>
<dbReference type="PROSITE" id="PS51379">
    <property type="entry name" value="4FE4S_FER_2"/>
    <property type="match status" value="2"/>
</dbReference>
<evidence type="ECO:0000256" key="5">
    <source>
        <dbReference type="ARBA" id="ARBA00022982"/>
    </source>
</evidence>
<dbReference type="NCBIfam" id="NF003454">
    <property type="entry name" value="PRK05035.1"/>
    <property type="match status" value="1"/>
</dbReference>
<evidence type="ECO:0000256" key="4">
    <source>
        <dbReference type="ARBA" id="ARBA00022737"/>
    </source>
</evidence>
<evidence type="ECO:0000256" key="3">
    <source>
        <dbReference type="ARBA" id="ARBA00022723"/>
    </source>
</evidence>
<proteinExistence type="inferred from homology"/>
<evidence type="ECO:0000259" key="8">
    <source>
        <dbReference type="PROSITE" id="PS51379"/>
    </source>
</evidence>
<dbReference type="InterPro" id="IPR010208">
    <property type="entry name" value="Ion_transpt_RnfC/RsxC"/>
</dbReference>
<evidence type="ECO:0000256" key="2">
    <source>
        <dbReference type="ARBA" id="ARBA00022485"/>
    </source>
</evidence>
<keyword evidence="5" id="KW-0249">Electron transport</keyword>
<dbReference type="InterPro" id="IPR037225">
    <property type="entry name" value="Nuo51_FMN-bd_sf"/>
</dbReference>
<comment type="caution">
    <text evidence="9">The sequence shown here is derived from an EMBL/GenBank/DDBJ whole genome shotgun (WGS) entry which is preliminary data.</text>
</comment>
<reference evidence="9" key="1">
    <citation type="journal article" date="2015" name="Nature">
        <title>Complex archaea that bridge the gap between prokaryotes and eukaryotes.</title>
        <authorList>
            <person name="Spang A."/>
            <person name="Saw J.H."/>
            <person name="Jorgensen S.L."/>
            <person name="Zaremba-Niedzwiedzka K."/>
            <person name="Martijn J."/>
            <person name="Lind A.E."/>
            <person name="van Eijk R."/>
            <person name="Schleper C."/>
            <person name="Guy L."/>
            <person name="Ettema T.J."/>
        </authorList>
    </citation>
    <scope>NUCLEOTIDE SEQUENCE</scope>
</reference>
<keyword evidence="6" id="KW-0408">Iron</keyword>
<dbReference type="HAMAP" id="MF_00461">
    <property type="entry name" value="RsxC_RnfC"/>
    <property type="match status" value="1"/>
</dbReference>
<dbReference type="PANTHER" id="PTHR43034">
    <property type="entry name" value="ION-TRANSLOCATING OXIDOREDUCTASE COMPLEX SUBUNIT C"/>
    <property type="match status" value="1"/>
</dbReference>
<evidence type="ECO:0000313" key="9">
    <source>
        <dbReference type="EMBL" id="KKN71645.1"/>
    </source>
</evidence>
<dbReference type="GO" id="GO:0051539">
    <property type="term" value="F:4 iron, 4 sulfur cluster binding"/>
    <property type="evidence" value="ECO:0007669"/>
    <property type="project" value="UniProtKB-KW"/>
</dbReference>
<dbReference type="InterPro" id="IPR017900">
    <property type="entry name" value="4Fe4S_Fe_S_CS"/>
</dbReference>
<dbReference type="PANTHER" id="PTHR43034:SF2">
    <property type="entry name" value="ION-TRANSLOCATING OXIDOREDUCTASE COMPLEX SUBUNIT C"/>
    <property type="match status" value="1"/>
</dbReference>
<feature type="domain" description="4Fe-4S ferredoxin-type" evidence="8">
    <location>
        <begin position="371"/>
        <end position="402"/>
    </location>
</feature>
<feature type="domain" description="4Fe-4S ferredoxin-type" evidence="8">
    <location>
        <begin position="412"/>
        <end position="441"/>
    </location>
</feature>